<accession>A0A1F4NS84</accession>
<comment type="cofactor">
    <cofactor evidence="1 11">
        <name>Zn(2+)</name>
        <dbReference type="ChEBI" id="CHEBI:29105"/>
    </cofactor>
</comment>
<dbReference type="Proteomes" id="UP000176651">
    <property type="component" value="Unassembled WGS sequence"/>
</dbReference>
<dbReference type="Pfam" id="PF17820">
    <property type="entry name" value="PDZ_6"/>
    <property type="match status" value="1"/>
</dbReference>
<dbReference type="GO" id="GO:0004222">
    <property type="term" value="F:metalloendopeptidase activity"/>
    <property type="evidence" value="ECO:0007669"/>
    <property type="project" value="InterPro"/>
</dbReference>
<evidence type="ECO:0000256" key="11">
    <source>
        <dbReference type="RuleBase" id="RU362031"/>
    </source>
</evidence>
<evidence type="ECO:0000256" key="10">
    <source>
        <dbReference type="ARBA" id="ARBA00023136"/>
    </source>
</evidence>
<keyword evidence="11" id="KW-0479">Metal-binding</keyword>
<evidence type="ECO:0000256" key="5">
    <source>
        <dbReference type="ARBA" id="ARBA00022692"/>
    </source>
</evidence>
<dbReference type="SUPFAM" id="SSF50156">
    <property type="entry name" value="PDZ domain-like"/>
    <property type="match status" value="1"/>
</dbReference>
<evidence type="ECO:0000256" key="3">
    <source>
        <dbReference type="ARBA" id="ARBA00007931"/>
    </source>
</evidence>
<dbReference type="InterPro" id="IPR004387">
    <property type="entry name" value="Pept_M50_Zn"/>
</dbReference>
<dbReference type="PANTHER" id="PTHR42837">
    <property type="entry name" value="REGULATOR OF SIGMA-E PROTEASE RSEP"/>
    <property type="match status" value="1"/>
</dbReference>
<evidence type="ECO:0000259" key="12">
    <source>
        <dbReference type="PROSITE" id="PS50106"/>
    </source>
</evidence>
<keyword evidence="10 11" id="KW-0472">Membrane</keyword>
<feature type="transmembrane region" description="Helical" evidence="11">
    <location>
        <begin position="334"/>
        <end position="353"/>
    </location>
</feature>
<dbReference type="GO" id="GO:0006508">
    <property type="term" value="P:proteolysis"/>
    <property type="evidence" value="ECO:0007669"/>
    <property type="project" value="UniProtKB-KW"/>
</dbReference>
<reference evidence="13 14" key="1">
    <citation type="journal article" date="2016" name="Nat. Commun.">
        <title>Thousands of microbial genomes shed light on interconnected biogeochemical processes in an aquifer system.</title>
        <authorList>
            <person name="Anantharaman K."/>
            <person name="Brown C.T."/>
            <person name="Hug L.A."/>
            <person name="Sharon I."/>
            <person name="Castelle C.J."/>
            <person name="Probst A.J."/>
            <person name="Thomas B.C."/>
            <person name="Singh A."/>
            <person name="Wilkins M.J."/>
            <person name="Karaoz U."/>
            <person name="Brodie E.L."/>
            <person name="Williams K.H."/>
            <person name="Hubbard S.S."/>
            <person name="Banfield J.F."/>
        </authorList>
    </citation>
    <scope>NUCLEOTIDE SEQUENCE [LARGE SCALE GENOMIC DNA]</scope>
</reference>
<feature type="transmembrane region" description="Helical" evidence="11">
    <location>
        <begin position="238"/>
        <end position="257"/>
    </location>
</feature>
<gene>
    <name evidence="13" type="ORF">A2V68_02290</name>
</gene>
<keyword evidence="6 11" id="KW-0378">Hydrolase</keyword>
<dbReference type="GO" id="GO:0046872">
    <property type="term" value="F:metal ion binding"/>
    <property type="evidence" value="ECO:0007669"/>
    <property type="project" value="UniProtKB-KW"/>
</dbReference>
<feature type="domain" description="PDZ" evidence="12">
    <location>
        <begin position="138"/>
        <end position="194"/>
    </location>
</feature>
<sequence length="360" mass="39222">MILAVVSFIVIFSIVILIHELGHFYFARKAGMRVEEFGIGLPPRIWGTKKGETIYSINWIPVGGFVRVYGEGGEHERDERSFASKTAAQRIWFIVGGVLMNFLLAVAVLMVGFWLSMPPLVTPPEQYTKDPAGVTSRVVVLSVDQGSPAQAAGILMGDLILSVDGDAISTTDELKAALVGRAGQTVSLLVDRSGKLIELTVVPRAAKDGAQIGAIIDRTVEKVLYIWWQVPWIALQEAWRIIVVVVMAVVNLIYQLFKTASIPADLAGPVGIAKITADILHLGWLRVLQFVAFLSVNLGVINLVPFPALDGGRLIFVLLELLRGGKKVSTHVEGIIHTVGFALLMLLILAVTYKDILRLI</sequence>
<keyword evidence="5 11" id="KW-0812">Transmembrane</keyword>
<proteinExistence type="inferred from homology"/>
<dbReference type="PANTHER" id="PTHR42837:SF2">
    <property type="entry name" value="MEMBRANE METALLOPROTEASE ARASP2, CHLOROPLASTIC-RELATED"/>
    <property type="match status" value="1"/>
</dbReference>
<evidence type="ECO:0000313" key="13">
    <source>
        <dbReference type="EMBL" id="OGB74138.1"/>
    </source>
</evidence>
<dbReference type="InterPro" id="IPR008915">
    <property type="entry name" value="Peptidase_M50"/>
</dbReference>
<dbReference type="Gene3D" id="2.30.42.10">
    <property type="match status" value="1"/>
</dbReference>
<dbReference type="CDD" id="cd06163">
    <property type="entry name" value="S2P-M50_PDZ_RseP-like"/>
    <property type="match status" value="1"/>
</dbReference>
<dbReference type="AlphaFoldDB" id="A0A1F4NS84"/>
<feature type="transmembrane region" description="Helical" evidence="11">
    <location>
        <begin position="91"/>
        <end position="115"/>
    </location>
</feature>
<feature type="transmembrane region" description="Helical" evidence="11">
    <location>
        <begin position="284"/>
        <end position="304"/>
    </location>
</feature>
<comment type="subcellular location">
    <subcellularLocation>
        <location evidence="2">Membrane</location>
        <topology evidence="2">Multi-pass membrane protein</topology>
    </subcellularLocation>
</comment>
<keyword evidence="7 11" id="KW-0862">Zinc</keyword>
<dbReference type="InterPro" id="IPR041489">
    <property type="entry name" value="PDZ_6"/>
</dbReference>
<dbReference type="STRING" id="1798535.A2V68_02290"/>
<evidence type="ECO:0000313" key="14">
    <source>
        <dbReference type="Proteomes" id="UP000176651"/>
    </source>
</evidence>
<dbReference type="NCBIfam" id="TIGR00054">
    <property type="entry name" value="RIP metalloprotease RseP"/>
    <property type="match status" value="1"/>
</dbReference>
<keyword evidence="4 13" id="KW-0645">Protease</keyword>
<evidence type="ECO:0000256" key="8">
    <source>
        <dbReference type="ARBA" id="ARBA00022989"/>
    </source>
</evidence>
<dbReference type="InterPro" id="IPR036034">
    <property type="entry name" value="PDZ_sf"/>
</dbReference>
<organism evidence="13 14">
    <name type="scientific">candidate division Kazan bacterium RBG_13_50_9</name>
    <dbReference type="NCBI Taxonomy" id="1798535"/>
    <lineage>
        <taxon>Bacteria</taxon>
        <taxon>Bacteria division Kazan-3B-28</taxon>
    </lineage>
</organism>
<feature type="transmembrane region" description="Helical" evidence="11">
    <location>
        <begin position="6"/>
        <end position="26"/>
    </location>
</feature>
<name>A0A1F4NS84_UNCK3</name>
<dbReference type="GO" id="GO:0016020">
    <property type="term" value="C:membrane"/>
    <property type="evidence" value="ECO:0007669"/>
    <property type="project" value="UniProtKB-SubCell"/>
</dbReference>
<comment type="similarity">
    <text evidence="3 11">Belongs to the peptidase M50B family.</text>
</comment>
<dbReference type="Pfam" id="PF02163">
    <property type="entry name" value="Peptidase_M50"/>
    <property type="match status" value="1"/>
</dbReference>
<comment type="caution">
    <text evidence="13">The sequence shown here is derived from an EMBL/GenBank/DDBJ whole genome shotgun (WGS) entry which is preliminary data.</text>
</comment>
<evidence type="ECO:0000256" key="6">
    <source>
        <dbReference type="ARBA" id="ARBA00022801"/>
    </source>
</evidence>
<evidence type="ECO:0000256" key="1">
    <source>
        <dbReference type="ARBA" id="ARBA00001947"/>
    </source>
</evidence>
<evidence type="ECO:0000256" key="9">
    <source>
        <dbReference type="ARBA" id="ARBA00023049"/>
    </source>
</evidence>
<dbReference type="EC" id="3.4.24.-" evidence="11"/>
<dbReference type="EMBL" id="META01000004">
    <property type="protein sequence ID" value="OGB74138.1"/>
    <property type="molecule type" value="Genomic_DNA"/>
</dbReference>
<dbReference type="SMART" id="SM00228">
    <property type="entry name" value="PDZ"/>
    <property type="match status" value="1"/>
</dbReference>
<keyword evidence="8 11" id="KW-1133">Transmembrane helix</keyword>
<dbReference type="InterPro" id="IPR001478">
    <property type="entry name" value="PDZ"/>
</dbReference>
<evidence type="ECO:0000256" key="2">
    <source>
        <dbReference type="ARBA" id="ARBA00004141"/>
    </source>
</evidence>
<evidence type="ECO:0000256" key="4">
    <source>
        <dbReference type="ARBA" id="ARBA00022670"/>
    </source>
</evidence>
<keyword evidence="9 11" id="KW-0482">Metalloprotease</keyword>
<evidence type="ECO:0000256" key="7">
    <source>
        <dbReference type="ARBA" id="ARBA00022833"/>
    </source>
</evidence>
<protein>
    <recommendedName>
        <fullName evidence="11">Zinc metalloprotease</fullName>
        <ecNumber evidence="11">3.4.24.-</ecNumber>
    </recommendedName>
</protein>
<dbReference type="PROSITE" id="PS50106">
    <property type="entry name" value="PDZ"/>
    <property type="match status" value="1"/>
</dbReference>